<protein>
    <submittedName>
        <fullName evidence="2">Uncharacterized protein</fullName>
    </submittedName>
</protein>
<dbReference type="AlphaFoldDB" id="A0ABD0VIR1"/>
<sequence>MEEEEWRKKKKKEERGGEIYLGSLEGAWRELGGGLEAWEPNGAKGEGLLTNNSRRNYPTLSCRMDGAGSNQRRNKGKKPAEDYAEMQTGPRLAWVPKIPKSQPFHKNDVHHELLSETLNHPINLDTRDQLRGAARRLEVEQVATVLSEIRILLRIFENKTKYCKIWSGGKDNVWKDLFPRVCRNEEELAGLLELLTKLTDKSIRDAV</sequence>
<reference evidence="2 3" key="1">
    <citation type="journal article" date="2024" name="Plant Biotechnol. J.">
        <title>Dendrobium thyrsiflorum genome and its molecular insights into genes involved in important horticultural traits.</title>
        <authorList>
            <person name="Chen B."/>
            <person name="Wang J.Y."/>
            <person name="Zheng P.J."/>
            <person name="Li K.L."/>
            <person name="Liang Y.M."/>
            <person name="Chen X.F."/>
            <person name="Zhang C."/>
            <person name="Zhao X."/>
            <person name="He X."/>
            <person name="Zhang G.Q."/>
            <person name="Liu Z.J."/>
            <person name="Xu Q."/>
        </authorList>
    </citation>
    <scope>NUCLEOTIDE SEQUENCE [LARGE SCALE GENOMIC DNA]</scope>
    <source>
        <strain evidence="2">GZMU011</strain>
    </source>
</reference>
<comment type="caution">
    <text evidence="2">The sequence shown here is derived from an EMBL/GenBank/DDBJ whole genome shotgun (WGS) entry which is preliminary data.</text>
</comment>
<feature type="region of interest" description="Disordered" evidence="1">
    <location>
        <begin position="40"/>
        <end position="83"/>
    </location>
</feature>
<name>A0ABD0VIR1_DENTH</name>
<feature type="compositionally biased region" description="Polar residues" evidence="1">
    <location>
        <begin position="49"/>
        <end position="59"/>
    </location>
</feature>
<evidence type="ECO:0000256" key="1">
    <source>
        <dbReference type="SAM" id="MobiDB-lite"/>
    </source>
</evidence>
<gene>
    <name evidence="2" type="ORF">M5K25_006496</name>
</gene>
<evidence type="ECO:0000313" key="3">
    <source>
        <dbReference type="Proteomes" id="UP001552299"/>
    </source>
</evidence>
<evidence type="ECO:0000313" key="2">
    <source>
        <dbReference type="EMBL" id="KAL0922506.1"/>
    </source>
</evidence>
<organism evidence="2 3">
    <name type="scientific">Dendrobium thyrsiflorum</name>
    <name type="common">Pinecone-like raceme dendrobium</name>
    <name type="synonym">Orchid</name>
    <dbReference type="NCBI Taxonomy" id="117978"/>
    <lineage>
        <taxon>Eukaryota</taxon>
        <taxon>Viridiplantae</taxon>
        <taxon>Streptophyta</taxon>
        <taxon>Embryophyta</taxon>
        <taxon>Tracheophyta</taxon>
        <taxon>Spermatophyta</taxon>
        <taxon>Magnoliopsida</taxon>
        <taxon>Liliopsida</taxon>
        <taxon>Asparagales</taxon>
        <taxon>Orchidaceae</taxon>
        <taxon>Epidendroideae</taxon>
        <taxon>Malaxideae</taxon>
        <taxon>Dendrobiinae</taxon>
        <taxon>Dendrobium</taxon>
    </lineage>
</organism>
<proteinExistence type="predicted"/>
<accession>A0ABD0VIR1</accession>
<dbReference type="Proteomes" id="UP001552299">
    <property type="component" value="Unassembled WGS sequence"/>
</dbReference>
<keyword evidence="3" id="KW-1185">Reference proteome</keyword>
<dbReference type="EMBL" id="JANQDX010000006">
    <property type="protein sequence ID" value="KAL0922506.1"/>
    <property type="molecule type" value="Genomic_DNA"/>
</dbReference>